<evidence type="ECO:0000256" key="1">
    <source>
        <dbReference type="ARBA" id="ARBA00004141"/>
    </source>
</evidence>
<dbReference type="RefSeq" id="WP_317941389.1">
    <property type="nucleotide sequence ID" value="NZ_JAUBDJ010000019.1"/>
</dbReference>
<dbReference type="GO" id="GO:0140359">
    <property type="term" value="F:ABC-type transporter activity"/>
    <property type="evidence" value="ECO:0007669"/>
    <property type="project" value="InterPro"/>
</dbReference>
<evidence type="ECO:0000256" key="5">
    <source>
        <dbReference type="SAM" id="Phobius"/>
    </source>
</evidence>
<organism evidence="7 8">
    <name type="scientific">Sporosarcina thermotolerans</name>
    <dbReference type="NCBI Taxonomy" id="633404"/>
    <lineage>
        <taxon>Bacteria</taxon>
        <taxon>Bacillati</taxon>
        <taxon>Bacillota</taxon>
        <taxon>Bacilli</taxon>
        <taxon>Bacillales</taxon>
        <taxon>Caryophanaceae</taxon>
        <taxon>Sporosarcina</taxon>
    </lineage>
</organism>
<evidence type="ECO:0000256" key="2">
    <source>
        <dbReference type="ARBA" id="ARBA00022692"/>
    </source>
</evidence>
<feature type="transmembrane region" description="Helical" evidence="5">
    <location>
        <begin position="121"/>
        <end position="146"/>
    </location>
</feature>
<evidence type="ECO:0000256" key="3">
    <source>
        <dbReference type="ARBA" id="ARBA00022989"/>
    </source>
</evidence>
<evidence type="ECO:0000259" key="6">
    <source>
        <dbReference type="Pfam" id="PF12698"/>
    </source>
</evidence>
<dbReference type="AlphaFoldDB" id="A0AAW9ACQ2"/>
<dbReference type="Pfam" id="PF12698">
    <property type="entry name" value="ABC2_membrane_3"/>
    <property type="match status" value="1"/>
</dbReference>
<dbReference type="EMBL" id="JAUBDJ010000019">
    <property type="protein sequence ID" value="MDW0118844.1"/>
    <property type="molecule type" value="Genomic_DNA"/>
</dbReference>
<keyword evidence="4 5" id="KW-0472">Membrane</keyword>
<sequence length="235" mass="26018">MTFSWRRVNAILVKDYKDFSRNLAVSIIIFMPPVMAALFSRIGTVSIEAHYMVFNMAFALVATYVQCSLIAEEKDKNTLRGLMISPASTLEILGGKSLLTFLLTMLVLILSVFFGDYRPQNVLIIGVAFAFSAFFYIGMGTLLGLFAKSVMEANVIVLPVLLFFSMGTFALPFAEKYPVLKVLEYFPNVQLIEIAAKVEAGGGFGDTFLPLGIILAWAIAMFGLTVVVYRKRMVD</sequence>
<feature type="transmembrane region" description="Helical" evidence="5">
    <location>
        <begin position="21"/>
        <end position="39"/>
    </location>
</feature>
<accession>A0AAW9ACQ2</accession>
<comment type="subcellular location">
    <subcellularLocation>
        <location evidence="1">Membrane</location>
        <topology evidence="1">Multi-pass membrane protein</topology>
    </subcellularLocation>
</comment>
<feature type="transmembrane region" description="Helical" evidence="5">
    <location>
        <begin position="153"/>
        <end position="174"/>
    </location>
</feature>
<name>A0AAW9ACQ2_9BACL</name>
<dbReference type="Proteomes" id="UP001271648">
    <property type="component" value="Unassembled WGS sequence"/>
</dbReference>
<evidence type="ECO:0000256" key="4">
    <source>
        <dbReference type="ARBA" id="ARBA00023136"/>
    </source>
</evidence>
<proteinExistence type="predicted"/>
<gene>
    <name evidence="7" type="ORF">QTL97_18125</name>
</gene>
<protein>
    <submittedName>
        <fullName evidence="7">ABC transporter permease</fullName>
    </submittedName>
</protein>
<evidence type="ECO:0000313" key="7">
    <source>
        <dbReference type="EMBL" id="MDW0118844.1"/>
    </source>
</evidence>
<feature type="transmembrane region" description="Helical" evidence="5">
    <location>
        <begin position="92"/>
        <end position="115"/>
    </location>
</feature>
<reference evidence="7 8" key="1">
    <citation type="submission" date="2023-06" db="EMBL/GenBank/DDBJ databases">
        <title>Sporosarcina sp. nov., isolated from Korean traditional fermented seafood 'Jeotgal'.</title>
        <authorList>
            <person name="Yang A.I."/>
            <person name="Shin N.-R."/>
        </authorList>
    </citation>
    <scope>NUCLEOTIDE SEQUENCE [LARGE SCALE GENOMIC DNA]</scope>
    <source>
        <strain evidence="7 8">KCTC43456</strain>
    </source>
</reference>
<evidence type="ECO:0000313" key="8">
    <source>
        <dbReference type="Proteomes" id="UP001271648"/>
    </source>
</evidence>
<keyword evidence="3 5" id="KW-1133">Transmembrane helix</keyword>
<keyword evidence="8" id="KW-1185">Reference proteome</keyword>
<dbReference type="GO" id="GO:0016020">
    <property type="term" value="C:membrane"/>
    <property type="evidence" value="ECO:0007669"/>
    <property type="project" value="UniProtKB-SubCell"/>
</dbReference>
<keyword evidence="2 5" id="KW-0812">Transmembrane</keyword>
<comment type="caution">
    <text evidence="7">The sequence shown here is derived from an EMBL/GenBank/DDBJ whole genome shotgun (WGS) entry which is preliminary data.</text>
</comment>
<feature type="transmembrane region" description="Helical" evidence="5">
    <location>
        <begin position="51"/>
        <end position="71"/>
    </location>
</feature>
<dbReference type="InterPro" id="IPR013525">
    <property type="entry name" value="ABC2_TM"/>
</dbReference>
<feature type="domain" description="ABC-2 type transporter transmembrane" evidence="6">
    <location>
        <begin position="50"/>
        <end position="226"/>
    </location>
</feature>
<feature type="transmembrane region" description="Helical" evidence="5">
    <location>
        <begin position="208"/>
        <end position="229"/>
    </location>
</feature>